<gene>
    <name evidence="2" type="ORF">N1851_026851</name>
</gene>
<evidence type="ECO:0000313" key="2">
    <source>
        <dbReference type="EMBL" id="KAK0136985.1"/>
    </source>
</evidence>
<protein>
    <submittedName>
        <fullName evidence="2">Uncharacterized protein</fullName>
    </submittedName>
</protein>
<keyword evidence="3" id="KW-1185">Reference proteome</keyword>
<reference evidence="2" key="1">
    <citation type="journal article" date="2023" name="Front. Mar. Sci.">
        <title>A new Merluccius polli reference genome to investigate the effects of global change in West African waters.</title>
        <authorList>
            <person name="Mateo J.L."/>
            <person name="Blanco-Fernandez C."/>
            <person name="Garcia-Vazquez E."/>
            <person name="Machado-Schiaffino G."/>
        </authorList>
    </citation>
    <scope>NUCLEOTIDE SEQUENCE</scope>
    <source>
        <strain evidence="2">C29</strain>
        <tissue evidence="2">Fin</tissue>
    </source>
</reference>
<name>A0AA47NTN7_MERPO</name>
<accession>A0AA47NTN7</accession>
<dbReference type="AlphaFoldDB" id="A0AA47NTN7"/>
<feature type="region of interest" description="Disordered" evidence="1">
    <location>
        <begin position="17"/>
        <end position="62"/>
    </location>
</feature>
<sequence>MLLRPLRRISSSLERIAAAMESGPPNAPPPPVVPLPPPPTPSPSTRSTRGTSRIATGPRRVQSRRSVTGNWMYCPACRTRPNCMYSRTYGRLRNASNGAKGVLERPRRIEIQRRCNFHCNGEGIGTGCISPQLICQEMANICHSLTAQA</sequence>
<feature type="compositionally biased region" description="Pro residues" evidence="1">
    <location>
        <begin position="25"/>
        <end position="42"/>
    </location>
</feature>
<feature type="compositionally biased region" description="Low complexity" evidence="1">
    <location>
        <begin position="43"/>
        <end position="52"/>
    </location>
</feature>
<evidence type="ECO:0000256" key="1">
    <source>
        <dbReference type="SAM" id="MobiDB-lite"/>
    </source>
</evidence>
<evidence type="ECO:0000313" key="3">
    <source>
        <dbReference type="Proteomes" id="UP001174136"/>
    </source>
</evidence>
<proteinExistence type="predicted"/>
<dbReference type="EMBL" id="JAOPHQ010005119">
    <property type="protein sequence ID" value="KAK0136985.1"/>
    <property type="molecule type" value="Genomic_DNA"/>
</dbReference>
<comment type="caution">
    <text evidence="2">The sequence shown here is derived from an EMBL/GenBank/DDBJ whole genome shotgun (WGS) entry which is preliminary data.</text>
</comment>
<dbReference type="Proteomes" id="UP001174136">
    <property type="component" value="Unassembled WGS sequence"/>
</dbReference>
<organism evidence="2 3">
    <name type="scientific">Merluccius polli</name>
    <name type="common">Benguela hake</name>
    <name type="synonym">Merluccius cadenati</name>
    <dbReference type="NCBI Taxonomy" id="89951"/>
    <lineage>
        <taxon>Eukaryota</taxon>
        <taxon>Metazoa</taxon>
        <taxon>Chordata</taxon>
        <taxon>Craniata</taxon>
        <taxon>Vertebrata</taxon>
        <taxon>Euteleostomi</taxon>
        <taxon>Actinopterygii</taxon>
        <taxon>Neopterygii</taxon>
        <taxon>Teleostei</taxon>
        <taxon>Neoteleostei</taxon>
        <taxon>Acanthomorphata</taxon>
        <taxon>Zeiogadaria</taxon>
        <taxon>Gadariae</taxon>
        <taxon>Gadiformes</taxon>
        <taxon>Gadoidei</taxon>
        <taxon>Merlucciidae</taxon>
        <taxon>Merluccius</taxon>
    </lineage>
</organism>